<organism evidence="4 5">
    <name type="scientific">Corchorus olitorius</name>
    <dbReference type="NCBI Taxonomy" id="93759"/>
    <lineage>
        <taxon>Eukaryota</taxon>
        <taxon>Viridiplantae</taxon>
        <taxon>Streptophyta</taxon>
        <taxon>Embryophyta</taxon>
        <taxon>Tracheophyta</taxon>
        <taxon>Spermatophyta</taxon>
        <taxon>Magnoliopsida</taxon>
        <taxon>eudicotyledons</taxon>
        <taxon>Gunneridae</taxon>
        <taxon>Pentapetalae</taxon>
        <taxon>rosids</taxon>
        <taxon>malvids</taxon>
        <taxon>Malvales</taxon>
        <taxon>Malvaceae</taxon>
        <taxon>Grewioideae</taxon>
        <taxon>Apeibeae</taxon>
        <taxon>Corchorus</taxon>
    </lineage>
</organism>
<evidence type="ECO:0000256" key="3">
    <source>
        <dbReference type="ARBA" id="ARBA00023004"/>
    </source>
</evidence>
<keyword evidence="5" id="KW-1185">Reference proteome</keyword>
<name>A0A1R3G7Y0_9ROSI</name>
<evidence type="ECO:0000256" key="2">
    <source>
        <dbReference type="ARBA" id="ARBA00022723"/>
    </source>
</evidence>
<dbReference type="SUPFAM" id="SSF48264">
    <property type="entry name" value="Cytochrome P450"/>
    <property type="match status" value="1"/>
</dbReference>
<evidence type="ECO:0000313" key="4">
    <source>
        <dbReference type="EMBL" id="OMO54192.1"/>
    </source>
</evidence>
<dbReference type="InterPro" id="IPR036396">
    <property type="entry name" value="Cyt_P450_sf"/>
</dbReference>
<dbReference type="GO" id="GO:0016125">
    <property type="term" value="P:sterol metabolic process"/>
    <property type="evidence" value="ECO:0007669"/>
    <property type="project" value="TreeGrafter"/>
</dbReference>
<evidence type="ECO:0000313" key="5">
    <source>
        <dbReference type="Proteomes" id="UP000187203"/>
    </source>
</evidence>
<comment type="similarity">
    <text evidence="1">Belongs to the cytochrome P450 family.</text>
</comment>
<dbReference type="PANTHER" id="PTHR24286">
    <property type="entry name" value="CYTOCHROME P450 26"/>
    <property type="match status" value="1"/>
</dbReference>
<comment type="caution">
    <text evidence="4">The sequence shown here is derived from an EMBL/GenBank/DDBJ whole genome shotgun (WGS) entry which is preliminary data.</text>
</comment>
<dbReference type="AlphaFoldDB" id="A0A1R3G7Y0"/>
<keyword evidence="2" id="KW-0479">Metal-binding</keyword>
<dbReference type="PRINTS" id="PR00359">
    <property type="entry name" value="BP450"/>
</dbReference>
<accession>A0A1R3G7Y0</accession>
<dbReference type="GO" id="GO:0010268">
    <property type="term" value="P:brassinosteroid homeostasis"/>
    <property type="evidence" value="ECO:0007669"/>
    <property type="project" value="TreeGrafter"/>
</dbReference>
<dbReference type="Gene3D" id="1.10.630.10">
    <property type="entry name" value="Cytochrome P450"/>
    <property type="match status" value="1"/>
</dbReference>
<dbReference type="STRING" id="93759.A0A1R3G7Y0"/>
<proteinExistence type="inferred from homology"/>
<sequence>MVDIYHQSESLALHIKVIDETLRIRTNSFALFREATNDIELNGYLIPKGWKVLVWHSAVHMNPEIYTNPEEFLPSRWDDLKLKAAGNFQAFGLGSWTCPGADLAKVEISIFLHYLLLNYKFEQLHPGGPVNYLPSPEPEDKCLARITKLN</sequence>
<dbReference type="PANTHER" id="PTHR24286:SF196">
    <property type="entry name" value="BETA-AMYRIN 11-OXIDASE-LIKE"/>
    <property type="match status" value="1"/>
</dbReference>
<dbReference type="GO" id="GO:0051777">
    <property type="term" value="F:ent-kaurenoic acid monooxygenase activity"/>
    <property type="evidence" value="ECO:0007669"/>
    <property type="project" value="TreeGrafter"/>
</dbReference>
<dbReference type="Proteomes" id="UP000187203">
    <property type="component" value="Unassembled WGS sequence"/>
</dbReference>
<evidence type="ECO:0000256" key="1">
    <source>
        <dbReference type="ARBA" id="ARBA00010617"/>
    </source>
</evidence>
<reference evidence="5" key="1">
    <citation type="submission" date="2013-09" db="EMBL/GenBank/DDBJ databases">
        <title>Corchorus olitorius genome sequencing.</title>
        <authorList>
            <person name="Alam M."/>
            <person name="Haque M.S."/>
            <person name="Islam M.S."/>
            <person name="Emdad E.M."/>
            <person name="Islam M.M."/>
            <person name="Ahmed B."/>
            <person name="Halim A."/>
            <person name="Hossen Q.M.M."/>
            <person name="Hossain M.Z."/>
            <person name="Ahmed R."/>
            <person name="Khan M.M."/>
            <person name="Islam R."/>
            <person name="Rashid M.M."/>
            <person name="Khan S.A."/>
            <person name="Rahman M.S."/>
            <person name="Alam M."/>
            <person name="Yahiya A.S."/>
            <person name="Khan M.S."/>
            <person name="Azam M.S."/>
            <person name="Haque T."/>
            <person name="Lashkar M.Z.H."/>
            <person name="Akhand A.I."/>
            <person name="Morshed G."/>
            <person name="Roy S."/>
            <person name="Uddin K.S."/>
            <person name="Rabeya T."/>
            <person name="Hossain A.S."/>
            <person name="Chowdhury A."/>
            <person name="Snigdha A.R."/>
            <person name="Mortoza M.S."/>
            <person name="Matin S.A."/>
            <person name="Hoque S.M.E."/>
            <person name="Islam M.K."/>
            <person name="Roy D.K."/>
            <person name="Haider R."/>
            <person name="Moosa M.M."/>
            <person name="Elias S.M."/>
            <person name="Hasan A.M."/>
            <person name="Jahan S."/>
            <person name="Shafiuddin M."/>
            <person name="Mahmood N."/>
            <person name="Shommy N.S."/>
        </authorList>
    </citation>
    <scope>NUCLEOTIDE SEQUENCE [LARGE SCALE GENOMIC DNA]</scope>
    <source>
        <strain evidence="5">cv. O-4</strain>
    </source>
</reference>
<dbReference type="GO" id="GO:0020037">
    <property type="term" value="F:heme binding"/>
    <property type="evidence" value="ECO:0007669"/>
    <property type="project" value="InterPro"/>
</dbReference>
<dbReference type="GO" id="GO:0005783">
    <property type="term" value="C:endoplasmic reticulum"/>
    <property type="evidence" value="ECO:0007669"/>
    <property type="project" value="TreeGrafter"/>
</dbReference>
<gene>
    <name evidence="4" type="ORF">COLO4_36562</name>
</gene>
<dbReference type="Pfam" id="PF00067">
    <property type="entry name" value="p450"/>
    <property type="match status" value="1"/>
</dbReference>
<dbReference type="GO" id="GO:0016132">
    <property type="term" value="P:brassinosteroid biosynthetic process"/>
    <property type="evidence" value="ECO:0007669"/>
    <property type="project" value="TreeGrafter"/>
</dbReference>
<keyword evidence="3" id="KW-0408">Iron</keyword>
<dbReference type="InterPro" id="IPR002397">
    <property type="entry name" value="Cyt_P450_B"/>
</dbReference>
<dbReference type="EMBL" id="AWUE01023307">
    <property type="protein sequence ID" value="OMO54192.1"/>
    <property type="molecule type" value="Genomic_DNA"/>
</dbReference>
<dbReference type="GO" id="GO:0005506">
    <property type="term" value="F:iron ion binding"/>
    <property type="evidence" value="ECO:0007669"/>
    <property type="project" value="InterPro"/>
</dbReference>
<protein>
    <submittedName>
        <fullName evidence="4">Cytochrome P450</fullName>
    </submittedName>
</protein>
<dbReference type="InterPro" id="IPR001128">
    <property type="entry name" value="Cyt_P450"/>
</dbReference>
<dbReference type="OrthoDB" id="538795at2759"/>